<evidence type="ECO:0000256" key="9">
    <source>
        <dbReference type="ARBA" id="ARBA00023284"/>
    </source>
</evidence>
<name>A0A9X5E616_9CYAN</name>
<comment type="similarity">
    <text evidence="2">Belongs to the VKOR family.</text>
</comment>
<dbReference type="Pfam" id="PF07884">
    <property type="entry name" value="VKOR"/>
    <property type="match status" value="1"/>
</dbReference>
<evidence type="ECO:0000256" key="2">
    <source>
        <dbReference type="ARBA" id="ARBA00006214"/>
    </source>
</evidence>
<dbReference type="RefSeq" id="WP_165587705.1">
    <property type="nucleotide sequence ID" value="NZ_JTJC03000004.1"/>
</dbReference>
<evidence type="ECO:0000256" key="1">
    <source>
        <dbReference type="ARBA" id="ARBA00004141"/>
    </source>
</evidence>
<accession>A0A9X5E616</accession>
<keyword evidence="8" id="KW-1015">Disulfide bond</keyword>
<dbReference type="InterPro" id="IPR038354">
    <property type="entry name" value="VKOR_sf"/>
</dbReference>
<organism evidence="12 13">
    <name type="scientific">Scytonema millei VB511283</name>
    <dbReference type="NCBI Taxonomy" id="1245923"/>
    <lineage>
        <taxon>Bacteria</taxon>
        <taxon>Bacillati</taxon>
        <taxon>Cyanobacteriota</taxon>
        <taxon>Cyanophyceae</taxon>
        <taxon>Nostocales</taxon>
        <taxon>Scytonemataceae</taxon>
        <taxon>Scytonema</taxon>
    </lineage>
</organism>
<evidence type="ECO:0000256" key="3">
    <source>
        <dbReference type="ARBA" id="ARBA00022692"/>
    </source>
</evidence>
<gene>
    <name evidence="12" type="ORF">QH73_0015100</name>
</gene>
<feature type="domain" description="Vitamin K epoxide reductase" evidence="11">
    <location>
        <begin position="17"/>
        <end position="62"/>
    </location>
</feature>
<evidence type="ECO:0000256" key="7">
    <source>
        <dbReference type="ARBA" id="ARBA00023136"/>
    </source>
</evidence>
<protein>
    <recommendedName>
        <fullName evidence="11">Vitamin K epoxide reductase domain-containing protein</fullName>
    </recommendedName>
</protein>
<dbReference type="GO" id="GO:0016491">
    <property type="term" value="F:oxidoreductase activity"/>
    <property type="evidence" value="ECO:0007669"/>
    <property type="project" value="UniProtKB-KW"/>
</dbReference>
<proteinExistence type="inferred from homology"/>
<comment type="caution">
    <text evidence="12">The sequence shown here is derived from an EMBL/GenBank/DDBJ whole genome shotgun (WGS) entry which is preliminary data.</text>
</comment>
<evidence type="ECO:0000256" key="6">
    <source>
        <dbReference type="ARBA" id="ARBA00023002"/>
    </source>
</evidence>
<evidence type="ECO:0000256" key="10">
    <source>
        <dbReference type="SAM" id="Phobius"/>
    </source>
</evidence>
<evidence type="ECO:0000313" key="13">
    <source>
        <dbReference type="Proteomes" id="UP000031532"/>
    </source>
</evidence>
<comment type="subcellular location">
    <subcellularLocation>
        <location evidence="1">Membrane</location>
        <topology evidence="1">Multi-pass membrane protein</topology>
    </subcellularLocation>
</comment>
<dbReference type="Proteomes" id="UP000031532">
    <property type="component" value="Unassembled WGS sequence"/>
</dbReference>
<keyword evidence="9" id="KW-0676">Redox-active center</keyword>
<keyword evidence="5 10" id="KW-1133">Transmembrane helix</keyword>
<dbReference type="InterPro" id="IPR012932">
    <property type="entry name" value="VKOR"/>
</dbReference>
<keyword evidence="3 10" id="KW-0812">Transmembrane</keyword>
<feature type="transmembrane region" description="Helical" evidence="10">
    <location>
        <begin position="7"/>
        <end position="32"/>
    </location>
</feature>
<evidence type="ECO:0000256" key="8">
    <source>
        <dbReference type="ARBA" id="ARBA00023157"/>
    </source>
</evidence>
<evidence type="ECO:0000256" key="5">
    <source>
        <dbReference type="ARBA" id="ARBA00022989"/>
    </source>
</evidence>
<evidence type="ECO:0000259" key="11">
    <source>
        <dbReference type="Pfam" id="PF07884"/>
    </source>
</evidence>
<dbReference type="GO" id="GO:0016020">
    <property type="term" value="C:membrane"/>
    <property type="evidence" value="ECO:0007669"/>
    <property type="project" value="UniProtKB-SubCell"/>
</dbReference>
<dbReference type="Gene3D" id="1.20.1440.130">
    <property type="entry name" value="VKOR domain"/>
    <property type="match status" value="1"/>
</dbReference>
<keyword evidence="7 10" id="KW-0472">Membrane</keyword>
<keyword evidence="13" id="KW-1185">Reference proteome</keyword>
<evidence type="ECO:0000256" key="4">
    <source>
        <dbReference type="ARBA" id="ARBA00022719"/>
    </source>
</evidence>
<reference evidence="12 13" key="1">
    <citation type="journal article" date="2015" name="Genome Announc.">
        <title>Draft Genome Sequence of the Terrestrial Cyanobacterium Scytonema millei VB511283, Isolated from Eastern India.</title>
        <authorList>
            <person name="Sen D."/>
            <person name="Chandrababunaidu M.M."/>
            <person name="Singh D."/>
            <person name="Sanghi N."/>
            <person name="Ghorai A."/>
            <person name="Mishra G.P."/>
            <person name="Madduluri M."/>
            <person name="Adhikary S.P."/>
            <person name="Tripathy S."/>
        </authorList>
    </citation>
    <scope>NUCLEOTIDE SEQUENCE [LARGE SCALE GENOMIC DNA]</scope>
    <source>
        <strain evidence="12 13">VB511283</strain>
    </source>
</reference>
<dbReference type="AlphaFoldDB" id="A0A9X5E616"/>
<sequence length="63" mass="6611">MKRKRSIILDLSLVPYLMVGIASVGAAITGYLPIVKLNGDSIACPTNGCDLMLSSPYATVLGK</sequence>
<dbReference type="GO" id="GO:0048038">
    <property type="term" value="F:quinone binding"/>
    <property type="evidence" value="ECO:0007669"/>
    <property type="project" value="UniProtKB-KW"/>
</dbReference>
<keyword evidence="4" id="KW-0874">Quinone</keyword>
<dbReference type="EMBL" id="JTJC03000004">
    <property type="protein sequence ID" value="NHC35965.1"/>
    <property type="molecule type" value="Genomic_DNA"/>
</dbReference>
<keyword evidence="6" id="KW-0560">Oxidoreductase</keyword>
<evidence type="ECO:0000313" key="12">
    <source>
        <dbReference type="EMBL" id="NHC35965.1"/>
    </source>
</evidence>